<protein>
    <submittedName>
        <fullName evidence="1">von Willebrand factor A</fullName>
    </submittedName>
</protein>
<evidence type="ECO:0000313" key="2">
    <source>
        <dbReference type="Proteomes" id="UP000255425"/>
    </source>
</evidence>
<proteinExistence type="predicted"/>
<organism evidence="1 2">
    <name type="scientific">Staphylococcus saccharolyticus</name>
    <dbReference type="NCBI Taxonomy" id="33028"/>
    <lineage>
        <taxon>Bacteria</taxon>
        <taxon>Bacillati</taxon>
        <taxon>Bacillota</taxon>
        <taxon>Bacilli</taxon>
        <taxon>Bacillales</taxon>
        <taxon>Staphylococcaceae</taxon>
        <taxon>Staphylococcus</taxon>
    </lineage>
</organism>
<dbReference type="PANTHER" id="PTHR41248:SF1">
    <property type="entry name" value="NORD PROTEIN"/>
    <property type="match status" value="1"/>
</dbReference>
<dbReference type="PANTHER" id="PTHR41248">
    <property type="entry name" value="NORD PROTEIN"/>
    <property type="match status" value="1"/>
</dbReference>
<keyword evidence="2" id="KW-1185">Reference proteome</keyword>
<gene>
    <name evidence="1" type="ORF">NCTC11807_01642</name>
</gene>
<evidence type="ECO:0000313" key="1">
    <source>
        <dbReference type="EMBL" id="SUM71920.1"/>
    </source>
</evidence>
<sequence>MKDQLKLFYKKQDLSQSFDATFTLLIDASASMHDKMDETMKGVVLFHETLKIS</sequence>
<dbReference type="Proteomes" id="UP000255425">
    <property type="component" value="Unassembled WGS sequence"/>
</dbReference>
<dbReference type="InterPro" id="IPR051928">
    <property type="entry name" value="NorD/CobT"/>
</dbReference>
<dbReference type="AlphaFoldDB" id="A0A380H435"/>
<reference evidence="1 2" key="1">
    <citation type="submission" date="2018-06" db="EMBL/GenBank/DDBJ databases">
        <authorList>
            <consortium name="Pathogen Informatics"/>
            <person name="Doyle S."/>
        </authorList>
    </citation>
    <scope>NUCLEOTIDE SEQUENCE [LARGE SCALE GENOMIC DNA]</scope>
    <source>
        <strain evidence="1 2">NCTC11807</strain>
    </source>
</reference>
<dbReference type="EMBL" id="UHDZ01000001">
    <property type="protein sequence ID" value="SUM71920.1"/>
    <property type="molecule type" value="Genomic_DNA"/>
</dbReference>
<name>A0A380H435_9STAP</name>
<accession>A0A380H435</accession>